<evidence type="ECO:0000313" key="2">
    <source>
        <dbReference type="EMBL" id="PRQ37296.1"/>
    </source>
</evidence>
<dbReference type="AlphaFoldDB" id="A0A2P6QSY5"/>
<keyword evidence="2" id="KW-0489">Methyltransferase</keyword>
<reference evidence="2 3" key="1">
    <citation type="journal article" date="2018" name="Nat. Genet.">
        <title>The Rosa genome provides new insights in the design of modern roses.</title>
        <authorList>
            <person name="Bendahmane M."/>
        </authorList>
    </citation>
    <scope>NUCLEOTIDE SEQUENCE [LARGE SCALE GENOMIC DNA]</scope>
    <source>
        <strain evidence="3">cv. Old Blush</strain>
    </source>
</reference>
<dbReference type="GO" id="GO:0030749">
    <property type="term" value="F:loganate O-methyltransferase activity"/>
    <property type="evidence" value="ECO:0007669"/>
    <property type="project" value="UniProtKB-EC"/>
</dbReference>
<dbReference type="GO" id="GO:0032259">
    <property type="term" value="P:methylation"/>
    <property type="evidence" value="ECO:0007669"/>
    <property type="project" value="UniProtKB-KW"/>
</dbReference>
<proteinExistence type="predicted"/>
<dbReference type="STRING" id="74649.A0A2P6QSY5"/>
<keyword evidence="2" id="KW-0808">Transferase</keyword>
<feature type="region of interest" description="Disordered" evidence="1">
    <location>
        <begin position="1"/>
        <end position="26"/>
    </location>
</feature>
<organism evidence="2 3">
    <name type="scientific">Rosa chinensis</name>
    <name type="common">China rose</name>
    <dbReference type="NCBI Taxonomy" id="74649"/>
    <lineage>
        <taxon>Eukaryota</taxon>
        <taxon>Viridiplantae</taxon>
        <taxon>Streptophyta</taxon>
        <taxon>Embryophyta</taxon>
        <taxon>Tracheophyta</taxon>
        <taxon>Spermatophyta</taxon>
        <taxon>Magnoliopsida</taxon>
        <taxon>eudicotyledons</taxon>
        <taxon>Gunneridae</taxon>
        <taxon>Pentapetalae</taxon>
        <taxon>rosids</taxon>
        <taxon>fabids</taxon>
        <taxon>Rosales</taxon>
        <taxon>Rosaceae</taxon>
        <taxon>Rosoideae</taxon>
        <taxon>Rosoideae incertae sedis</taxon>
        <taxon>Rosa</taxon>
    </lineage>
</organism>
<evidence type="ECO:0000313" key="3">
    <source>
        <dbReference type="Proteomes" id="UP000238479"/>
    </source>
</evidence>
<dbReference type="Proteomes" id="UP000238479">
    <property type="component" value="Chromosome 4"/>
</dbReference>
<dbReference type="PANTHER" id="PTHR31009">
    <property type="entry name" value="S-ADENOSYL-L-METHIONINE:CARBOXYL METHYLTRANSFERASE FAMILY PROTEIN"/>
    <property type="match status" value="1"/>
</dbReference>
<name>A0A2P6QSY5_ROSCH</name>
<protein>
    <submittedName>
        <fullName evidence="2">Putative loganate O-methyltransferase</fullName>
        <ecNumber evidence="2">2.1.1.50</ecNumber>
    </submittedName>
</protein>
<keyword evidence="3" id="KW-1185">Reference proteome</keyword>
<dbReference type="SUPFAM" id="SSF53335">
    <property type="entry name" value="S-adenosyl-L-methionine-dependent methyltransferases"/>
    <property type="match status" value="1"/>
</dbReference>
<dbReference type="InterPro" id="IPR029063">
    <property type="entry name" value="SAM-dependent_MTases_sf"/>
</dbReference>
<evidence type="ECO:0000256" key="1">
    <source>
        <dbReference type="SAM" id="MobiDB-lite"/>
    </source>
</evidence>
<sequence>MASEEIRNVSEGYPMKGGDGPDSYAKNSTYQRKAMESVKELVTKGIAEQLDIDLLLPSNSFHIADLGCSVGPNTFSSVENILEAVQLKFQSQGLMNHQIPEFQVFFNDHTPNDFNLLFKSLPSNRQYYAAGVPGSFYGRLFPSASIHLFHSSFALQWLSKVPKDVEDKNSPACRDLPSIFHAKNVKI</sequence>
<dbReference type="Gramene" id="PRQ37296">
    <property type="protein sequence ID" value="PRQ37296"/>
    <property type="gene ID" value="RchiOBHm_Chr4g0400971"/>
</dbReference>
<dbReference type="Pfam" id="PF03492">
    <property type="entry name" value="Methyltransf_7"/>
    <property type="match status" value="1"/>
</dbReference>
<dbReference type="Gene3D" id="3.40.50.150">
    <property type="entry name" value="Vaccinia Virus protein VP39"/>
    <property type="match status" value="1"/>
</dbReference>
<comment type="caution">
    <text evidence="2">The sequence shown here is derived from an EMBL/GenBank/DDBJ whole genome shotgun (WGS) entry which is preliminary data.</text>
</comment>
<gene>
    <name evidence="2" type="ORF">RchiOBHm_Chr4g0400971</name>
</gene>
<dbReference type="OMA" id="QCANASK"/>
<dbReference type="InterPro" id="IPR005299">
    <property type="entry name" value="MeTrfase_7"/>
</dbReference>
<dbReference type="EC" id="2.1.1.50" evidence="2"/>
<dbReference type="EMBL" id="PDCK01000042">
    <property type="protein sequence ID" value="PRQ37296.1"/>
    <property type="molecule type" value="Genomic_DNA"/>
</dbReference>
<accession>A0A2P6QSY5</accession>